<dbReference type="InterPro" id="IPR011044">
    <property type="entry name" value="Quino_amine_DH_bsu"/>
</dbReference>
<feature type="compositionally biased region" description="Polar residues" evidence="1">
    <location>
        <begin position="190"/>
        <end position="210"/>
    </location>
</feature>
<feature type="region of interest" description="Disordered" evidence="1">
    <location>
        <begin position="174"/>
        <end position="270"/>
    </location>
</feature>
<feature type="region of interest" description="Disordered" evidence="1">
    <location>
        <begin position="407"/>
        <end position="454"/>
    </location>
</feature>
<feature type="compositionally biased region" description="Polar residues" evidence="1">
    <location>
        <begin position="217"/>
        <end position="251"/>
    </location>
</feature>
<evidence type="ECO:0000259" key="2">
    <source>
        <dbReference type="Pfam" id="PF08553"/>
    </source>
</evidence>
<dbReference type="SUPFAM" id="SSF50969">
    <property type="entry name" value="YVTN repeat-like/Quinoprotein amine dehydrogenase"/>
    <property type="match status" value="1"/>
</dbReference>
<dbReference type="GO" id="GO:0005737">
    <property type="term" value="C:cytoplasm"/>
    <property type="evidence" value="ECO:0007669"/>
    <property type="project" value="TreeGrafter"/>
</dbReference>
<dbReference type="OrthoDB" id="10251113at2759"/>
<dbReference type="Pfam" id="PF17748">
    <property type="entry name" value="VID27_N"/>
    <property type="match status" value="1"/>
</dbReference>
<feature type="domain" description="Vid27 N-terminal" evidence="4">
    <location>
        <begin position="1"/>
        <end position="169"/>
    </location>
</feature>
<feature type="domain" description="Vacuolar import/degradation Vid27 C-terminal" evidence="2">
    <location>
        <begin position="451"/>
        <end position="805"/>
    </location>
</feature>
<evidence type="ECO:0000256" key="1">
    <source>
        <dbReference type="SAM" id="MobiDB-lite"/>
    </source>
</evidence>
<evidence type="ECO:0000313" key="6">
    <source>
        <dbReference type="Proteomes" id="UP000189580"/>
    </source>
</evidence>
<reference evidence="5 6" key="1">
    <citation type="submission" date="2016-02" db="EMBL/GenBank/DDBJ databases">
        <title>Complete genome sequence and transcriptome regulation of the pentose utilising yeast Sugiyamaella lignohabitans.</title>
        <authorList>
            <person name="Bellasio M."/>
            <person name="Peymann A."/>
            <person name="Valli M."/>
            <person name="Sipitzky M."/>
            <person name="Graf A."/>
            <person name="Sauer M."/>
            <person name="Marx H."/>
            <person name="Mattanovich D."/>
        </authorList>
    </citation>
    <scope>NUCLEOTIDE SEQUENCE [LARGE SCALE GENOMIC DNA]</scope>
    <source>
        <strain evidence="5 6">CBS 10342</strain>
    </source>
</reference>
<proteinExistence type="predicted"/>
<dbReference type="InterPro" id="IPR013863">
    <property type="entry name" value="VID27_C"/>
</dbReference>
<dbReference type="GeneID" id="30035213"/>
<dbReference type="KEGG" id="slb:AWJ20_3215"/>
<sequence length="820" mass="92394">MNFLRKLLATSPKEELAVIPAGQLFLARLPSTPKGVHECIFKDAVMSIRRTSNDYHYQLVVQRVYEEGEESLADNDEDGSELDENKDEWAFLVDEALQISYFSEQDGRVVVSWLDTSGEPGDRFEFICDANTKPNVFDHFDQTAKICQYERKYQVPFEGDPETDLTEFDFEVEAPSQTEEPVQLAGEPLQETQDSKLGSSTLESPSTPTRQKGPGSLDNTGRPSTTEITANTQQTSAKHLSATESSLTTKGPQTPAKQKEPEPPQKTVKPPIEGTLISSHKASFHLFDPVTSSFVEQNESVDVRIVEIGKFEYLIEARSGDDSLLAVAVDPDLNPCFNFEHLSFIFNYFTESSVFSFLFKFDDFNLLSEFQQSFMIAMWETSNKQKWSSIGDNDHKFMTEQFEEMAIDEKEDDEEEDSETEEDSSKGFSKPADYDEDEEYDKEERFEAEGKNSQLAVGMTNDRSYVVRGNKIGVFKQTANNDLEFTTSIDNIGTSNGKSFSPKKVMLHTQDRSLVLQDPDSLSKLFRMDLEYGKVIDEWTVDENTSVRSFEPSKKFSQTTGEQTFLGISDNGLFRIDPRLSGDKLVQSEHKKYATKNNMFNVLTTTEGGHIAVATQKGDIRLYDRLGVNAKTQLPAFGDAIIGIDASPDGRWILATCKTYLLLIDAEIKEGKYEGTTGFMRSFGKDSKPRPKRLQISPQHVAFMQGETGKPLSFTKAYFNTGHDAKVQTVVTSSGPYVITWSLKKIWRGDREPYLIKRYESNVTADNFKFGTDKNVIISLEDDVGMVSRSTFRKPTRESLATPARRVQALSRNSIVNSPF</sequence>
<protein>
    <submittedName>
        <fullName evidence="5">Vid27p</fullName>
    </submittedName>
</protein>
<organism evidence="5 6">
    <name type="scientific">Sugiyamaella lignohabitans</name>
    <dbReference type="NCBI Taxonomy" id="796027"/>
    <lineage>
        <taxon>Eukaryota</taxon>
        <taxon>Fungi</taxon>
        <taxon>Dikarya</taxon>
        <taxon>Ascomycota</taxon>
        <taxon>Saccharomycotina</taxon>
        <taxon>Dipodascomycetes</taxon>
        <taxon>Dipodascales</taxon>
        <taxon>Trichomonascaceae</taxon>
        <taxon>Sugiyamaella</taxon>
    </lineage>
</organism>
<keyword evidence="6" id="KW-1185">Reference proteome</keyword>
<dbReference type="InterPro" id="IPR040979">
    <property type="entry name" value="Vid27_N"/>
</dbReference>
<dbReference type="PANTHER" id="PTHR31913">
    <property type="entry name" value="VACUOLAR IMPORT AND DEGRADATION PROTEIN 27"/>
    <property type="match status" value="1"/>
</dbReference>
<dbReference type="InterPro" id="IPR040458">
    <property type="entry name" value="Vid27"/>
</dbReference>
<evidence type="ECO:0000259" key="3">
    <source>
        <dbReference type="Pfam" id="PF17747"/>
    </source>
</evidence>
<accession>A0A161HNA4</accession>
<dbReference type="AlphaFoldDB" id="A0A161HNA4"/>
<dbReference type="InterPro" id="IPR040768">
    <property type="entry name" value="Vid27_PH"/>
</dbReference>
<evidence type="ECO:0000259" key="4">
    <source>
        <dbReference type="Pfam" id="PF17748"/>
    </source>
</evidence>
<dbReference type="PANTHER" id="PTHR31913:SF0">
    <property type="entry name" value="VACUOLAR IMPORT AND DEGRADATION PROTEIN 27"/>
    <property type="match status" value="1"/>
</dbReference>
<dbReference type="Proteomes" id="UP000189580">
    <property type="component" value="Chromosome b"/>
</dbReference>
<dbReference type="RefSeq" id="XP_018738064.1">
    <property type="nucleotide sequence ID" value="XM_018880224.1"/>
</dbReference>
<dbReference type="EMBL" id="CP014503">
    <property type="protein sequence ID" value="ANB15587.1"/>
    <property type="molecule type" value="Genomic_DNA"/>
</dbReference>
<dbReference type="GO" id="GO:0005634">
    <property type="term" value="C:nucleus"/>
    <property type="evidence" value="ECO:0007669"/>
    <property type="project" value="TreeGrafter"/>
</dbReference>
<evidence type="ECO:0000313" key="5">
    <source>
        <dbReference type="EMBL" id="ANB15587.1"/>
    </source>
</evidence>
<feature type="compositionally biased region" description="Acidic residues" evidence="1">
    <location>
        <begin position="407"/>
        <end position="422"/>
    </location>
</feature>
<gene>
    <name evidence="5" type="primary">VID27</name>
    <name evidence="5" type="ORF">AWJ20_3215</name>
</gene>
<name>A0A161HNA4_9ASCO</name>
<feature type="domain" description="Vid27 PH-like" evidence="3">
    <location>
        <begin position="277"/>
        <end position="381"/>
    </location>
</feature>
<dbReference type="Pfam" id="PF08553">
    <property type="entry name" value="VID27"/>
    <property type="match status" value="1"/>
</dbReference>
<dbReference type="Pfam" id="PF17747">
    <property type="entry name" value="VID27_PH"/>
    <property type="match status" value="1"/>
</dbReference>